<keyword evidence="2" id="KW-1133">Transmembrane helix</keyword>
<dbReference type="AlphaFoldDB" id="A0A401KM46"/>
<keyword evidence="2" id="KW-0472">Membrane</keyword>
<reference evidence="3 4" key="1">
    <citation type="submission" date="2016-09" db="EMBL/GenBank/DDBJ databases">
        <title>Aspergillus awamori IFM 58123T.</title>
        <authorList>
            <person name="Kusuya Y."/>
            <person name="Shimizu M."/>
            <person name="Takahashi H."/>
            <person name="Yaguchi T."/>
        </authorList>
    </citation>
    <scope>NUCLEOTIDE SEQUENCE [LARGE SCALE GENOMIC DNA]</scope>
    <source>
        <strain evidence="3 4">IFM 58123</strain>
    </source>
</reference>
<keyword evidence="4" id="KW-1185">Reference proteome</keyword>
<comment type="caution">
    <text evidence="3">The sequence shown here is derived from an EMBL/GenBank/DDBJ whole genome shotgun (WGS) entry which is preliminary data.</text>
</comment>
<evidence type="ECO:0000313" key="3">
    <source>
        <dbReference type="EMBL" id="GCB20312.1"/>
    </source>
</evidence>
<protein>
    <submittedName>
        <fullName evidence="3">Uncharacterized protein</fullName>
    </submittedName>
</protein>
<accession>A0A401KM46</accession>
<gene>
    <name evidence="3" type="ORF">AAWM_03197</name>
</gene>
<feature type="region of interest" description="Disordered" evidence="1">
    <location>
        <begin position="1"/>
        <end position="68"/>
    </location>
</feature>
<organism evidence="3 4">
    <name type="scientific">Aspergillus awamori</name>
    <name type="common">Black koji mold</name>
    <dbReference type="NCBI Taxonomy" id="105351"/>
    <lineage>
        <taxon>Eukaryota</taxon>
        <taxon>Fungi</taxon>
        <taxon>Dikarya</taxon>
        <taxon>Ascomycota</taxon>
        <taxon>Pezizomycotina</taxon>
        <taxon>Eurotiomycetes</taxon>
        <taxon>Eurotiomycetidae</taxon>
        <taxon>Eurotiales</taxon>
        <taxon>Aspergillaceae</taxon>
        <taxon>Aspergillus</taxon>
    </lineage>
</organism>
<feature type="transmembrane region" description="Helical" evidence="2">
    <location>
        <begin position="194"/>
        <end position="213"/>
    </location>
</feature>
<dbReference type="STRING" id="105351.A0A401KM46"/>
<evidence type="ECO:0000313" key="4">
    <source>
        <dbReference type="Proteomes" id="UP000286921"/>
    </source>
</evidence>
<sequence>MGPGERQGNIVNAIQPSFIHPDKPDISTRPNLGAGRQPPKVHRQRQQTPPVHALHHGRPPKSKDNGPSTVLRAIMTKRKVYLDMEDFHKALRLLDAKLGTDPMIMAFAPIRMIVAGGFFSVMYLKNRKTTTDMDFLLDPEWANDEDIKVPLQKSIREVANEAHYMEDWANEDVGVFVTEKTRKILMEDAIKQNIVLWASGTLLVFAAPVEWALERKLRRIYCAERGRKAELDLADAVAMLKFMKERKGSKLDMEYCRTLNKNGFDVMPDVDTMNCVAAAYKATYGVDVFL</sequence>
<evidence type="ECO:0000256" key="2">
    <source>
        <dbReference type="SAM" id="Phobius"/>
    </source>
</evidence>
<dbReference type="Proteomes" id="UP000286921">
    <property type="component" value="Unassembled WGS sequence"/>
</dbReference>
<evidence type="ECO:0000256" key="1">
    <source>
        <dbReference type="SAM" id="MobiDB-lite"/>
    </source>
</evidence>
<proteinExistence type="predicted"/>
<dbReference type="EMBL" id="BDHI01000007">
    <property type="protein sequence ID" value="GCB20312.1"/>
    <property type="molecule type" value="Genomic_DNA"/>
</dbReference>
<feature type="transmembrane region" description="Helical" evidence="2">
    <location>
        <begin position="103"/>
        <end position="124"/>
    </location>
</feature>
<name>A0A401KM46_ASPAW</name>
<keyword evidence="2" id="KW-0812">Transmembrane</keyword>